<organism evidence="2 3">
    <name type="scientific">Nocardioides mangrovicus</name>
    <dbReference type="NCBI Taxonomy" id="2478913"/>
    <lineage>
        <taxon>Bacteria</taxon>
        <taxon>Bacillati</taxon>
        <taxon>Actinomycetota</taxon>
        <taxon>Actinomycetes</taxon>
        <taxon>Propionibacteriales</taxon>
        <taxon>Nocardioidaceae</taxon>
        <taxon>Nocardioides</taxon>
    </lineage>
</organism>
<evidence type="ECO:0000256" key="1">
    <source>
        <dbReference type="SAM" id="SignalP"/>
    </source>
</evidence>
<keyword evidence="1" id="KW-0732">Signal</keyword>
<proteinExistence type="predicted"/>
<evidence type="ECO:0000313" key="2">
    <source>
        <dbReference type="EMBL" id="RLV50687.1"/>
    </source>
</evidence>
<dbReference type="EMBL" id="RDBE01000001">
    <property type="protein sequence ID" value="RLV50687.1"/>
    <property type="molecule type" value="Genomic_DNA"/>
</dbReference>
<protein>
    <recommendedName>
        <fullName evidence="4">Lipoprotein</fullName>
    </recommendedName>
</protein>
<evidence type="ECO:0008006" key="4">
    <source>
        <dbReference type="Google" id="ProtNLM"/>
    </source>
</evidence>
<dbReference type="Proteomes" id="UP000281708">
    <property type="component" value="Unassembled WGS sequence"/>
</dbReference>
<dbReference type="RefSeq" id="WP_121804368.1">
    <property type="nucleotide sequence ID" value="NZ_RDBE01000001.1"/>
</dbReference>
<gene>
    <name evidence="2" type="ORF">D9V37_01585</name>
</gene>
<dbReference type="AlphaFoldDB" id="A0A3L8P6T2"/>
<keyword evidence="3" id="KW-1185">Reference proteome</keyword>
<evidence type="ECO:0000313" key="3">
    <source>
        <dbReference type="Proteomes" id="UP000281708"/>
    </source>
</evidence>
<comment type="caution">
    <text evidence="2">The sequence shown here is derived from an EMBL/GenBank/DDBJ whole genome shotgun (WGS) entry which is preliminary data.</text>
</comment>
<name>A0A3L8P6T2_9ACTN</name>
<feature type="chain" id="PRO_5038775466" description="Lipoprotein" evidence="1">
    <location>
        <begin position="20"/>
        <end position="185"/>
    </location>
</feature>
<feature type="signal peptide" evidence="1">
    <location>
        <begin position="1"/>
        <end position="19"/>
    </location>
</feature>
<sequence>MRLVPGVLCCLLVAAGCSAGDHPPKREGTLTFGGTSDPSAAVQRVDLDLTGSDPRQAVGLGGRTRTLYYAPQEAPVPATVRLPGGVLHTPAFQVTATTAPVGRPHPRVQGAEPAYLLVLAHYDSADEAVAAVRSQAGVLGIDPAQVTGSSVLRGAAGRVAVLVQVVHDVDHGGYQIDYELAATRS</sequence>
<dbReference type="PROSITE" id="PS51257">
    <property type="entry name" value="PROKAR_LIPOPROTEIN"/>
    <property type="match status" value="1"/>
</dbReference>
<accession>A0A3L8P6T2</accession>
<reference evidence="2 3" key="1">
    <citation type="submission" date="2018-10" db="EMBL/GenBank/DDBJ databases">
        <title>Marmoricola sp. 4Q3S-7 whole genome shotgun sequence.</title>
        <authorList>
            <person name="Li F."/>
        </authorList>
    </citation>
    <scope>NUCLEOTIDE SEQUENCE [LARGE SCALE GENOMIC DNA]</scope>
    <source>
        <strain evidence="2 3">4Q3S-7</strain>
    </source>
</reference>